<evidence type="ECO:0000256" key="7">
    <source>
        <dbReference type="ARBA" id="ARBA00022932"/>
    </source>
</evidence>
<dbReference type="Proteomes" id="UP000177324">
    <property type="component" value="Unassembled WGS sequence"/>
</dbReference>
<keyword evidence="6" id="KW-0235">DNA replication</keyword>
<evidence type="ECO:0000256" key="1">
    <source>
        <dbReference type="ARBA" id="ARBA00004496"/>
    </source>
</evidence>
<dbReference type="EMBL" id="MHCH01000030">
    <property type="protein sequence ID" value="OGY17286.1"/>
    <property type="molecule type" value="Genomic_DNA"/>
</dbReference>
<evidence type="ECO:0000259" key="10">
    <source>
        <dbReference type="Pfam" id="PF02767"/>
    </source>
</evidence>
<dbReference type="PANTHER" id="PTHR30478">
    <property type="entry name" value="DNA POLYMERASE III SUBUNIT BETA"/>
    <property type="match status" value="1"/>
</dbReference>
<keyword evidence="4" id="KW-0808">Transferase</keyword>
<keyword evidence="3" id="KW-0963">Cytoplasm</keyword>
<evidence type="ECO:0000256" key="8">
    <source>
        <dbReference type="ARBA" id="ARBA00023125"/>
    </source>
</evidence>
<comment type="subcellular location">
    <subcellularLocation>
        <location evidence="1">Cytoplasm</location>
    </subcellularLocation>
</comment>
<dbReference type="GO" id="GO:0009360">
    <property type="term" value="C:DNA polymerase III complex"/>
    <property type="evidence" value="ECO:0007669"/>
    <property type="project" value="InterPro"/>
</dbReference>
<evidence type="ECO:0000313" key="12">
    <source>
        <dbReference type="Proteomes" id="UP000177324"/>
    </source>
</evidence>
<evidence type="ECO:0000256" key="3">
    <source>
        <dbReference type="ARBA" id="ARBA00022490"/>
    </source>
</evidence>
<proteinExistence type="inferred from homology"/>
<keyword evidence="5" id="KW-0548">Nucleotidyltransferase</keyword>
<sequence length="319" mass="34828">MKLVVLQENLNKALGVVQRFTAPRGQLPILANILLSGEQGRLKLAATNLEMGVVYWLGAKVEAEGQITVPARFLSEWVASLPKERVELVVDKDKLAIKCGAYKGEFRGMGAAEFPEVPMREKEVMVSLGLTEMEEVMAQVAVAAAADEGRPVLTGVRWKWAGDKLELVATDGYRLSVKTLNRVQNAKSKIQNNEEKTLIIPARTMMEVGQIGRGLGEAQTQVEIAAVKGGSQVCFDWGDVQVTTRLLAGEFPEIEKVIPQTMETEAVMEAEELTAAVRAAAIFARESANLVRWEIDKTGIMIAANSPQIGENQIKVEAK</sequence>
<dbReference type="GO" id="GO:0008408">
    <property type="term" value="F:3'-5' exonuclease activity"/>
    <property type="evidence" value="ECO:0007669"/>
    <property type="project" value="InterPro"/>
</dbReference>
<evidence type="ECO:0000256" key="4">
    <source>
        <dbReference type="ARBA" id="ARBA00022679"/>
    </source>
</evidence>
<evidence type="ECO:0000256" key="6">
    <source>
        <dbReference type="ARBA" id="ARBA00022705"/>
    </source>
</evidence>
<evidence type="ECO:0000259" key="9">
    <source>
        <dbReference type="Pfam" id="PF00712"/>
    </source>
</evidence>
<dbReference type="GO" id="GO:0003677">
    <property type="term" value="F:DNA binding"/>
    <property type="evidence" value="ECO:0007669"/>
    <property type="project" value="UniProtKB-KW"/>
</dbReference>
<keyword evidence="8" id="KW-0238">DNA-binding</keyword>
<evidence type="ECO:0000256" key="2">
    <source>
        <dbReference type="ARBA" id="ARBA00010752"/>
    </source>
</evidence>
<dbReference type="Gene3D" id="3.70.10.10">
    <property type="match status" value="1"/>
</dbReference>
<comment type="similarity">
    <text evidence="2">Belongs to the beta sliding clamp family.</text>
</comment>
<dbReference type="SUPFAM" id="SSF55979">
    <property type="entry name" value="DNA clamp"/>
    <property type="match status" value="3"/>
</dbReference>
<dbReference type="InterPro" id="IPR022637">
    <property type="entry name" value="DNA_polIII_beta_cen"/>
</dbReference>
<reference evidence="11 12" key="1">
    <citation type="journal article" date="2016" name="Nat. Commun.">
        <title>Thousands of microbial genomes shed light on interconnected biogeochemical processes in an aquifer system.</title>
        <authorList>
            <person name="Anantharaman K."/>
            <person name="Brown C.T."/>
            <person name="Hug L.A."/>
            <person name="Sharon I."/>
            <person name="Castelle C.J."/>
            <person name="Probst A.J."/>
            <person name="Thomas B.C."/>
            <person name="Singh A."/>
            <person name="Wilkins M.J."/>
            <person name="Karaoz U."/>
            <person name="Brodie E.L."/>
            <person name="Williams K.H."/>
            <person name="Hubbard S.S."/>
            <person name="Banfield J.F."/>
        </authorList>
    </citation>
    <scope>NUCLEOTIDE SEQUENCE [LARGE SCALE GENOMIC DNA]</scope>
</reference>
<dbReference type="GO" id="GO:0006271">
    <property type="term" value="P:DNA strand elongation involved in DNA replication"/>
    <property type="evidence" value="ECO:0007669"/>
    <property type="project" value="TreeGrafter"/>
</dbReference>
<dbReference type="PANTHER" id="PTHR30478:SF0">
    <property type="entry name" value="BETA SLIDING CLAMP"/>
    <property type="match status" value="1"/>
</dbReference>
<dbReference type="InterPro" id="IPR022634">
    <property type="entry name" value="DNA_polIII_beta_N"/>
</dbReference>
<dbReference type="Pfam" id="PF00712">
    <property type="entry name" value="DNA_pol3_beta"/>
    <property type="match status" value="1"/>
</dbReference>
<accession>A0A1G1VPG6</accession>
<gene>
    <name evidence="11" type="ORF">A2784_03705</name>
</gene>
<dbReference type="InterPro" id="IPR001001">
    <property type="entry name" value="DNA_polIII_beta"/>
</dbReference>
<feature type="non-terminal residue" evidence="11">
    <location>
        <position position="319"/>
    </location>
</feature>
<comment type="caution">
    <text evidence="11">The sequence shown here is derived from an EMBL/GenBank/DDBJ whole genome shotgun (WGS) entry which is preliminary data.</text>
</comment>
<dbReference type="AlphaFoldDB" id="A0A1G1VPG6"/>
<dbReference type="STRING" id="1797589.A2784_03705"/>
<dbReference type="InterPro" id="IPR046938">
    <property type="entry name" value="DNA_clamp_sf"/>
</dbReference>
<evidence type="ECO:0000313" key="11">
    <source>
        <dbReference type="EMBL" id="OGY17286.1"/>
    </source>
</evidence>
<evidence type="ECO:0000256" key="5">
    <source>
        <dbReference type="ARBA" id="ARBA00022695"/>
    </source>
</evidence>
<organism evidence="11 12">
    <name type="scientific">Candidatus Chisholmbacteria bacterium RIFCSPHIGHO2_01_FULL_48_12</name>
    <dbReference type="NCBI Taxonomy" id="1797589"/>
    <lineage>
        <taxon>Bacteria</taxon>
        <taxon>Candidatus Chisholmiibacteriota</taxon>
    </lineage>
</organism>
<protein>
    <submittedName>
        <fullName evidence="11">DNA polymerase III subunit beta</fullName>
    </submittedName>
</protein>
<dbReference type="Gene3D" id="3.10.150.10">
    <property type="entry name" value="DNA Polymerase III, subunit A, domain 2"/>
    <property type="match status" value="1"/>
</dbReference>
<dbReference type="Pfam" id="PF02767">
    <property type="entry name" value="DNA_pol3_beta_2"/>
    <property type="match status" value="1"/>
</dbReference>
<name>A0A1G1VPG6_9BACT</name>
<keyword evidence="7" id="KW-0239">DNA-directed DNA polymerase</keyword>
<feature type="domain" description="DNA polymerase III beta sliding clamp central" evidence="10">
    <location>
        <begin position="131"/>
        <end position="253"/>
    </location>
</feature>
<dbReference type="CDD" id="cd00140">
    <property type="entry name" value="beta_clamp"/>
    <property type="match status" value="1"/>
</dbReference>
<feature type="domain" description="DNA polymerase III beta sliding clamp N-terminal" evidence="9">
    <location>
        <begin position="1"/>
        <end position="117"/>
    </location>
</feature>
<dbReference type="NCBIfam" id="TIGR00663">
    <property type="entry name" value="dnan"/>
    <property type="match status" value="1"/>
</dbReference>
<dbReference type="GO" id="GO:0005737">
    <property type="term" value="C:cytoplasm"/>
    <property type="evidence" value="ECO:0007669"/>
    <property type="project" value="UniProtKB-SubCell"/>
</dbReference>
<dbReference type="SMART" id="SM00480">
    <property type="entry name" value="POL3Bc"/>
    <property type="match status" value="1"/>
</dbReference>
<dbReference type="GO" id="GO:0003887">
    <property type="term" value="F:DNA-directed DNA polymerase activity"/>
    <property type="evidence" value="ECO:0007669"/>
    <property type="project" value="UniProtKB-KW"/>
</dbReference>